<dbReference type="GO" id="GO:0005634">
    <property type="term" value="C:nucleus"/>
    <property type="evidence" value="ECO:0007669"/>
    <property type="project" value="TreeGrafter"/>
</dbReference>
<proteinExistence type="inferred from homology"/>
<evidence type="ECO:0000256" key="5">
    <source>
        <dbReference type="ARBA" id="ARBA00022786"/>
    </source>
</evidence>
<evidence type="ECO:0000256" key="1">
    <source>
        <dbReference type="ARBA" id="ARBA00000707"/>
    </source>
</evidence>
<feature type="region of interest" description="Disordered" evidence="9">
    <location>
        <begin position="801"/>
        <end position="870"/>
    </location>
</feature>
<reference evidence="11" key="1">
    <citation type="submission" date="2013-10" db="EMBL/GenBank/DDBJ databases">
        <title>Genomic analysis of the causative agents of coccidiosis in chickens.</title>
        <authorList>
            <person name="Reid A.J."/>
            <person name="Blake D."/>
            <person name="Billington K."/>
            <person name="Browne H."/>
            <person name="Dunn M."/>
            <person name="Hung S."/>
            <person name="Kawahara F."/>
            <person name="Miranda-Saavedra D."/>
            <person name="Mourier T."/>
            <person name="Nagra H."/>
            <person name="Otto T.D."/>
            <person name="Rawlings N."/>
            <person name="Sanchez A."/>
            <person name="Sanders M."/>
            <person name="Subramaniam C."/>
            <person name="Tay Y."/>
            <person name="Dear P."/>
            <person name="Doerig C."/>
            <person name="Gruber A."/>
            <person name="Parkinson J."/>
            <person name="Shirley M."/>
            <person name="Wan K.L."/>
            <person name="Berriman M."/>
            <person name="Tomley F."/>
            <person name="Pain A."/>
        </authorList>
    </citation>
    <scope>NUCLEOTIDE SEQUENCE [LARGE SCALE GENOMIC DNA]</scope>
    <source>
        <strain evidence="11">Weybridge</strain>
    </source>
</reference>
<evidence type="ECO:0000256" key="7">
    <source>
        <dbReference type="ARBA" id="ARBA00022807"/>
    </source>
</evidence>
<comment type="similarity">
    <text evidence="2">Belongs to the peptidase C19 family.</text>
</comment>
<feature type="domain" description="USP" evidence="10">
    <location>
        <begin position="75"/>
        <end position="620"/>
    </location>
</feature>
<name>U6M0S7_EIMMA</name>
<feature type="region of interest" description="Disordered" evidence="9">
    <location>
        <begin position="430"/>
        <end position="481"/>
    </location>
</feature>
<evidence type="ECO:0000256" key="4">
    <source>
        <dbReference type="ARBA" id="ARBA00022670"/>
    </source>
</evidence>
<feature type="region of interest" description="Disordered" evidence="9">
    <location>
        <begin position="497"/>
        <end position="522"/>
    </location>
</feature>
<dbReference type="GeneID" id="25336214"/>
<evidence type="ECO:0000256" key="2">
    <source>
        <dbReference type="ARBA" id="ARBA00009085"/>
    </source>
</evidence>
<feature type="coiled-coil region" evidence="8">
    <location>
        <begin position="751"/>
        <end position="786"/>
    </location>
</feature>
<accession>U6M0S7</accession>
<dbReference type="InterPro" id="IPR028889">
    <property type="entry name" value="USP"/>
</dbReference>
<keyword evidence="8" id="KW-0175">Coiled coil</keyword>
<keyword evidence="12" id="KW-1185">Reference proteome</keyword>
<dbReference type="Proteomes" id="UP000030763">
    <property type="component" value="Unassembled WGS sequence"/>
</dbReference>
<dbReference type="SUPFAM" id="SSF54001">
    <property type="entry name" value="Cysteine proteinases"/>
    <property type="match status" value="1"/>
</dbReference>
<dbReference type="EC" id="3.4.19.12" evidence="3"/>
<protein>
    <recommendedName>
        <fullName evidence="3">ubiquitinyl hydrolase 1</fullName>
        <ecNumber evidence="3">3.4.19.12</ecNumber>
    </recommendedName>
</protein>
<feature type="compositionally biased region" description="Low complexity" evidence="9">
    <location>
        <begin position="835"/>
        <end position="844"/>
    </location>
</feature>
<dbReference type="Pfam" id="PF00443">
    <property type="entry name" value="UCH"/>
    <property type="match status" value="1"/>
</dbReference>
<dbReference type="InterPro" id="IPR038765">
    <property type="entry name" value="Papain-like_cys_pep_sf"/>
</dbReference>
<dbReference type="GO" id="GO:0005829">
    <property type="term" value="C:cytosol"/>
    <property type="evidence" value="ECO:0007669"/>
    <property type="project" value="TreeGrafter"/>
</dbReference>
<dbReference type="GO" id="GO:0016579">
    <property type="term" value="P:protein deubiquitination"/>
    <property type="evidence" value="ECO:0007669"/>
    <property type="project" value="InterPro"/>
</dbReference>
<evidence type="ECO:0000256" key="6">
    <source>
        <dbReference type="ARBA" id="ARBA00022801"/>
    </source>
</evidence>
<feature type="compositionally biased region" description="Acidic residues" evidence="9">
    <location>
        <begin position="668"/>
        <end position="681"/>
    </location>
</feature>
<dbReference type="InterPro" id="IPR018200">
    <property type="entry name" value="USP_CS"/>
</dbReference>
<feature type="compositionally biased region" description="Low complexity" evidence="9">
    <location>
        <begin position="682"/>
        <end position="700"/>
    </location>
</feature>
<organism evidence="11 12">
    <name type="scientific">Eimeria maxima</name>
    <name type="common">Coccidian parasite</name>
    <dbReference type="NCBI Taxonomy" id="5804"/>
    <lineage>
        <taxon>Eukaryota</taxon>
        <taxon>Sar</taxon>
        <taxon>Alveolata</taxon>
        <taxon>Apicomplexa</taxon>
        <taxon>Conoidasida</taxon>
        <taxon>Coccidia</taxon>
        <taxon>Eucoccidiorida</taxon>
        <taxon>Eimeriorina</taxon>
        <taxon>Eimeriidae</taxon>
        <taxon>Eimeria</taxon>
    </lineage>
</organism>
<keyword evidence="7" id="KW-0788">Thiol protease</keyword>
<feature type="compositionally biased region" description="Basic and acidic residues" evidence="9">
    <location>
        <begin position="801"/>
        <end position="810"/>
    </location>
</feature>
<keyword evidence="6 11" id="KW-0378">Hydrolase</keyword>
<feature type="compositionally biased region" description="Low complexity" evidence="9">
    <location>
        <begin position="454"/>
        <end position="481"/>
    </location>
</feature>
<evidence type="ECO:0000256" key="3">
    <source>
        <dbReference type="ARBA" id="ARBA00012759"/>
    </source>
</evidence>
<reference evidence="11" key="2">
    <citation type="submission" date="2013-10" db="EMBL/GenBank/DDBJ databases">
        <authorList>
            <person name="Aslett M."/>
        </authorList>
    </citation>
    <scope>NUCLEOTIDE SEQUENCE [LARGE SCALE GENOMIC DNA]</scope>
    <source>
        <strain evidence="11">Weybridge</strain>
    </source>
</reference>
<feature type="compositionally biased region" description="Basic residues" evidence="9">
    <location>
        <begin position="940"/>
        <end position="957"/>
    </location>
</feature>
<comment type="catalytic activity">
    <reaction evidence="1">
        <text>Thiol-dependent hydrolysis of ester, thioester, amide, peptide and isopeptide bonds formed by the C-terminal Gly of ubiquitin (a 76-residue protein attached to proteins as an intracellular targeting signal).</text>
        <dbReference type="EC" id="3.4.19.12"/>
    </reaction>
</comment>
<gene>
    <name evidence="11" type="ORF">EMWEY_00022280</name>
</gene>
<evidence type="ECO:0000259" key="10">
    <source>
        <dbReference type="PROSITE" id="PS50235"/>
    </source>
</evidence>
<keyword evidence="5" id="KW-0833">Ubl conjugation pathway</keyword>
<evidence type="ECO:0000256" key="9">
    <source>
        <dbReference type="SAM" id="MobiDB-lite"/>
    </source>
</evidence>
<dbReference type="InterPro" id="IPR001394">
    <property type="entry name" value="Peptidase_C19_UCH"/>
</dbReference>
<dbReference type="RefSeq" id="XP_013333344.1">
    <property type="nucleotide sequence ID" value="XM_013477890.1"/>
</dbReference>
<evidence type="ECO:0000256" key="8">
    <source>
        <dbReference type="SAM" id="Coils"/>
    </source>
</evidence>
<dbReference type="AlphaFoldDB" id="U6M0S7"/>
<feature type="compositionally biased region" description="Low complexity" evidence="9">
    <location>
        <begin position="430"/>
        <end position="446"/>
    </location>
</feature>
<feature type="compositionally biased region" description="Polar residues" evidence="9">
    <location>
        <begin position="914"/>
        <end position="932"/>
    </location>
</feature>
<evidence type="ECO:0000313" key="11">
    <source>
        <dbReference type="EMBL" id="CDJ56693.1"/>
    </source>
</evidence>
<feature type="region of interest" description="Disordered" evidence="9">
    <location>
        <begin position="910"/>
        <end position="957"/>
    </location>
</feature>
<dbReference type="PROSITE" id="PS00973">
    <property type="entry name" value="USP_2"/>
    <property type="match status" value="1"/>
</dbReference>
<dbReference type="PANTHER" id="PTHR24006">
    <property type="entry name" value="UBIQUITIN CARBOXYL-TERMINAL HYDROLASE"/>
    <property type="match status" value="1"/>
</dbReference>
<dbReference type="EMBL" id="HG719071">
    <property type="protein sequence ID" value="CDJ56693.1"/>
    <property type="molecule type" value="Genomic_DNA"/>
</dbReference>
<feature type="coiled-coil region" evidence="8">
    <location>
        <begin position="621"/>
        <end position="648"/>
    </location>
</feature>
<dbReference type="PANTHER" id="PTHR24006:SF758">
    <property type="entry name" value="UBIQUITIN CARBOXYL-TERMINAL HYDROLASE 36"/>
    <property type="match status" value="1"/>
</dbReference>
<sequence length="957" mass="104143">MAELSGGSSCISLSTRSIEFVAAAATDEGPSLKTASAAEKTPSVELPPSAPPNQILCDAADVPLPYWRKCRGVGLGLLNPHTLCFVNSVVQALAYTPGFADDCLEERHRLSCCSRLRAAARRKEAAAAAAAASTTAAAAAGGRRVNLPEVSSTFCVFCKLEQQVLSIHRADGGPQRSAAKCPSGGPPRGWVHNNFASYIKPFIWKAFRPGRQEDAHEFFRYLIDALMKAPATPAAAALQQQQQQQQEGRKEVKPEVALTSYFGRLFGCWLRSSVVCSQCSRASVRFEGAVDISIDIGGGPSPPPGRSGASAAAQQNVYSIEKALSRFVAKETLSGSNAYMCSHCQQKVKATKQLELFTLPRVLTLSLKRFSLTVCGGCALPIKNHRPVSFPALLNLLPFLPQDALQLQQRLLQQQIEHQLQELEHNQMLVQQQQPQQQQKSLKKQQPAMDKKASPAASTTASSPCSSPAHSPSPSLPSRRLATAATAAAVAAAAGAATSEGVTGSSTASDSHPSSSRSATSAPAEAAATATAASVVSPSYMYRLFAVITHSGGSLSSGHYRVFVRAPTVGTTARAAGGAEGGGGRGDWIAIDDELVSLVSETAVLHRLQQEAYLLFYSKVPSQAEQQLQQLLQQNKTLKQQLHQQTRQLPIPAVQDSDDESSLSPPEDTAELSTSEDEWSDDSSSSSTSTRNSTSSSNNNMHAVLPKLRHLDRLRRTMQITSSRRRRVLLALRCRFLIFSIQRARKGKRSIRANTNLKQQQQQQKQEQQQRQQQRLQQTQQLLQQEPKQRRSIGVVTEAMMKKRKEEASSRKTQFGCSAAPTWDEEEGNDVPSGAEAAAAAAAEQQMFERLQKQQQPLPQKRSRHDREYDLGRVTKVKNPLSHKPVGESTVVKTQKDGAGGSFLVHQRAAFDMLQQQKQNGSSRSSQGYTNKKGNDRKTPQKNKRMQKTGWRRNGHH</sequence>
<dbReference type="GO" id="GO:0004843">
    <property type="term" value="F:cysteine-type deubiquitinase activity"/>
    <property type="evidence" value="ECO:0007669"/>
    <property type="project" value="UniProtKB-EC"/>
</dbReference>
<keyword evidence="4" id="KW-0645">Protease</keyword>
<dbReference type="GO" id="GO:0006508">
    <property type="term" value="P:proteolysis"/>
    <property type="evidence" value="ECO:0007669"/>
    <property type="project" value="UniProtKB-KW"/>
</dbReference>
<dbReference type="InterPro" id="IPR050164">
    <property type="entry name" value="Peptidase_C19"/>
</dbReference>
<evidence type="ECO:0000313" key="12">
    <source>
        <dbReference type="Proteomes" id="UP000030763"/>
    </source>
</evidence>
<dbReference type="VEuPathDB" id="ToxoDB:EMWEY_00022280"/>
<feature type="region of interest" description="Disordered" evidence="9">
    <location>
        <begin position="653"/>
        <end position="708"/>
    </location>
</feature>
<dbReference type="OrthoDB" id="420187at2759"/>
<dbReference type="PROSITE" id="PS50235">
    <property type="entry name" value="USP_3"/>
    <property type="match status" value="1"/>
</dbReference>
<dbReference type="Gene3D" id="3.90.70.10">
    <property type="entry name" value="Cysteine proteinases"/>
    <property type="match status" value="1"/>
</dbReference>
<dbReference type="OMA" id="QWLFPRE"/>